<feature type="transmembrane region" description="Helical" evidence="6">
    <location>
        <begin position="130"/>
        <end position="148"/>
    </location>
</feature>
<evidence type="ECO:0000313" key="8">
    <source>
        <dbReference type="Proteomes" id="UP000500767"/>
    </source>
</evidence>
<dbReference type="GO" id="GO:0005886">
    <property type="term" value="C:plasma membrane"/>
    <property type="evidence" value="ECO:0007669"/>
    <property type="project" value="UniProtKB-SubCell"/>
</dbReference>
<name>A0A6M8HNK9_9PROT</name>
<keyword evidence="5 6" id="KW-0472">Membrane</keyword>
<dbReference type="PANTHER" id="PTHR32196:SF72">
    <property type="entry name" value="RIBOSE IMPORT PERMEASE PROTEIN RBSC"/>
    <property type="match status" value="1"/>
</dbReference>
<reference evidence="7 8" key="1">
    <citation type="journal article" date="2014" name="World J. Microbiol. Biotechnol.">
        <title>Biodiversity and physiological characteristics of Antarctic and Arctic lichens-associated bacteria.</title>
        <authorList>
            <person name="Lee Y.M."/>
            <person name="Kim E.H."/>
            <person name="Lee H.K."/>
            <person name="Hong S.G."/>
        </authorList>
    </citation>
    <scope>NUCLEOTIDE SEQUENCE [LARGE SCALE GENOMIC DNA]</scope>
    <source>
        <strain evidence="7 8">PAMC 26569</strain>
    </source>
</reference>
<keyword evidence="2" id="KW-1003">Cell membrane</keyword>
<dbReference type="AlphaFoldDB" id="A0A6M8HNK9"/>
<keyword evidence="8" id="KW-1185">Reference proteome</keyword>
<dbReference type="EMBL" id="CP053708">
    <property type="protein sequence ID" value="QKE89906.1"/>
    <property type="molecule type" value="Genomic_DNA"/>
</dbReference>
<gene>
    <name evidence="7" type="ORF">HN018_07470</name>
</gene>
<dbReference type="GO" id="GO:0022857">
    <property type="term" value="F:transmembrane transporter activity"/>
    <property type="evidence" value="ECO:0007669"/>
    <property type="project" value="InterPro"/>
</dbReference>
<accession>A0A6M8HNK9</accession>
<keyword evidence="3 6" id="KW-0812">Transmembrane</keyword>
<keyword evidence="4 6" id="KW-1133">Transmembrane helix</keyword>
<protein>
    <submittedName>
        <fullName evidence="7">ABC transporter permease</fullName>
    </submittedName>
</protein>
<evidence type="ECO:0000256" key="2">
    <source>
        <dbReference type="ARBA" id="ARBA00022475"/>
    </source>
</evidence>
<evidence type="ECO:0000256" key="1">
    <source>
        <dbReference type="ARBA" id="ARBA00004651"/>
    </source>
</evidence>
<feature type="transmembrane region" description="Helical" evidence="6">
    <location>
        <begin position="177"/>
        <end position="201"/>
    </location>
</feature>
<evidence type="ECO:0000256" key="3">
    <source>
        <dbReference type="ARBA" id="ARBA00022692"/>
    </source>
</evidence>
<evidence type="ECO:0000256" key="5">
    <source>
        <dbReference type="ARBA" id="ARBA00023136"/>
    </source>
</evidence>
<dbReference type="RefSeq" id="WP_171834894.1">
    <property type="nucleotide sequence ID" value="NZ_CP053708.1"/>
</dbReference>
<feature type="transmembrane region" description="Helical" evidence="6">
    <location>
        <begin position="276"/>
        <end position="298"/>
    </location>
</feature>
<feature type="transmembrane region" description="Helical" evidence="6">
    <location>
        <begin position="52"/>
        <end position="71"/>
    </location>
</feature>
<dbReference type="InterPro" id="IPR001851">
    <property type="entry name" value="ABC_transp_permease"/>
</dbReference>
<evidence type="ECO:0000256" key="6">
    <source>
        <dbReference type="SAM" id="Phobius"/>
    </source>
</evidence>
<dbReference type="PANTHER" id="PTHR32196">
    <property type="entry name" value="ABC TRANSPORTER PERMEASE PROTEIN YPHD-RELATED-RELATED"/>
    <property type="match status" value="1"/>
</dbReference>
<feature type="transmembrane region" description="Helical" evidence="6">
    <location>
        <begin position="102"/>
        <end position="123"/>
    </location>
</feature>
<feature type="transmembrane region" description="Helical" evidence="6">
    <location>
        <begin position="222"/>
        <end position="241"/>
    </location>
</feature>
<evidence type="ECO:0000313" key="7">
    <source>
        <dbReference type="EMBL" id="QKE89906.1"/>
    </source>
</evidence>
<sequence length="320" mass="33078">MTDIALPGTRPPLGRTIGRFLADHVTFVIFGFVTLFFIVMAPNFASAATAGAILRITAIVSVIAVGMTFVIVSGEIDLSVGSVASFSGMIVAMLVQANWPSWAAALLVLLMGAVIGAINGLLVTRLRIPSFLVTLGMLSVFSGGAMTLTDTMPVPIVDDAFGTTFWNGQVAGLPMPIWWTVITVLVGGFLLHFSLFGRRIFACGGNAVAAQFTGINVGRIKIIGFMLCSMSAALAGMMLAARSGAGNPNMGVGLELDVIAAVIIGGTSLFGGYGTILGSVVGAIFIGIIGFGLLVMGFSTTIQEIIKGAIIILAVSVNRR</sequence>
<feature type="transmembrane region" description="Helical" evidence="6">
    <location>
        <begin position="78"/>
        <end position="96"/>
    </location>
</feature>
<feature type="transmembrane region" description="Helical" evidence="6">
    <location>
        <begin position="20"/>
        <end position="40"/>
    </location>
</feature>
<dbReference type="Proteomes" id="UP000500767">
    <property type="component" value="Chromosome"/>
</dbReference>
<dbReference type="KEGG" id="lck:HN018_07470"/>
<dbReference type="Pfam" id="PF02653">
    <property type="entry name" value="BPD_transp_2"/>
    <property type="match status" value="1"/>
</dbReference>
<dbReference type="CDD" id="cd06579">
    <property type="entry name" value="TM_PBP1_transp_AraH_like"/>
    <property type="match status" value="1"/>
</dbReference>
<proteinExistence type="predicted"/>
<evidence type="ECO:0000256" key="4">
    <source>
        <dbReference type="ARBA" id="ARBA00022989"/>
    </source>
</evidence>
<comment type="subcellular location">
    <subcellularLocation>
        <location evidence="1">Cell membrane</location>
        <topology evidence="1">Multi-pass membrane protein</topology>
    </subcellularLocation>
</comment>
<organism evidence="7 8">
    <name type="scientific">Lichenicola cladoniae</name>
    <dbReference type="NCBI Taxonomy" id="1484109"/>
    <lineage>
        <taxon>Bacteria</taxon>
        <taxon>Pseudomonadati</taxon>
        <taxon>Pseudomonadota</taxon>
        <taxon>Alphaproteobacteria</taxon>
        <taxon>Acetobacterales</taxon>
        <taxon>Acetobacteraceae</taxon>
        <taxon>Lichenicola</taxon>
    </lineage>
</organism>